<sequence length="31" mass="3452">MTHSLGCPVPSNEKLFILEGRKISSENVFFA</sequence>
<evidence type="ECO:0000313" key="1">
    <source>
        <dbReference type="EMBL" id="VDP34637.1"/>
    </source>
</evidence>
<dbReference type="AlphaFoldDB" id="A0A3P8C3B0"/>
<proteinExistence type="predicted"/>
<accession>A0A3P8C3B0</accession>
<keyword evidence="2" id="KW-1185">Reference proteome</keyword>
<evidence type="ECO:0000313" key="2">
    <source>
        <dbReference type="Proteomes" id="UP000277204"/>
    </source>
</evidence>
<reference evidence="1 2" key="1">
    <citation type="submission" date="2018-11" db="EMBL/GenBank/DDBJ databases">
        <authorList>
            <consortium name="Pathogen Informatics"/>
        </authorList>
    </citation>
    <scope>NUCLEOTIDE SEQUENCE [LARGE SCALE GENOMIC DNA]</scope>
    <source>
        <strain evidence="1 2">Zambia</strain>
    </source>
</reference>
<dbReference type="Proteomes" id="UP000277204">
    <property type="component" value="Unassembled WGS sequence"/>
</dbReference>
<dbReference type="EMBL" id="UZAI01018216">
    <property type="protein sequence ID" value="VDP34637.1"/>
    <property type="molecule type" value="Genomic_DNA"/>
</dbReference>
<name>A0A3P8C3B0_9TREM</name>
<gene>
    <name evidence="1" type="ORF">SMRZ_LOCUS20202</name>
</gene>
<organism evidence="1 2">
    <name type="scientific">Schistosoma margrebowiei</name>
    <dbReference type="NCBI Taxonomy" id="48269"/>
    <lineage>
        <taxon>Eukaryota</taxon>
        <taxon>Metazoa</taxon>
        <taxon>Spiralia</taxon>
        <taxon>Lophotrochozoa</taxon>
        <taxon>Platyhelminthes</taxon>
        <taxon>Trematoda</taxon>
        <taxon>Digenea</taxon>
        <taxon>Strigeidida</taxon>
        <taxon>Schistosomatoidea</taxon>
        <taxon>Schistosomatidae</taxon>
        <taxon>Schistosoma</taxon>
    </lineage>
</organism>
<protein>
    <submittedName>
        <fullName evidence="1">Uncharacterized protein</fullName>
    </submittedName>
</protein>